<protein>
    <recommendedName>
        <fullName evidence="3">C2H2-type domain-containing protein</fullName>
    </recommendedName>
</protein>
<keyword evidence="5" id="KW-1185">Reference proteome</keyword>
<sequence length="249" mass="27864">MLKDSARKPKKRTGSCAPPTKPRQFPCPEADCPWSFQYKDVLKRHGLQHLDEQAKQKRRHMCPEEGCEYGYLQLTNLRIHHETVHLGMKPAPTKKARIRRAQKAALVPVDAVEAKFATAIQSAKVDRESVSGVATTSDVNFDAYASSDLKVPNLPGPKSHTGYHPERASASARPFRVLDNVQGTHFVPDTRDRPSLTGMKTSPTRDQSQLDNPPRQRRRAISLRELLNPVNAPGKAERENARAFAMNCI</sequence>
<accession>A0AAD7FB73</accession>
<dbReference type="SMART" id="SM00355">
    <property type="entry name" value="ZnF_C2H2"/>
    <property type="match status" value="2"/>
</dbReference>
<evidence type="ECO:0000313" key="5">
    <source>
        <dbReference type="Proteomes" id="UP001221142"/>
    </source>
</evidence>
<feature type="compositionally biased region" description="Polar residues" evidence="2">
    <location>
        <begin position="198"/>
        <end position="211"/>
    </location>
</feature>
<feature type="region of interest" description="Disordered" evidence="2">
    <location>
        <begin position="1"/>
        <end position="25"/>
    </location>
</feature>
<evidence type="ECO:0000256" key="2">
    <source>
        <dbReference type="SAM" id="MobiDB-lite"/>
    </source>
</evidence>
<evidence type="ECO:0000259" key="3">
    <source>
        <dbReference type="PROSITE" id="PS50157"/>
    </source>
</evidence>
<comment type="caution">
    <text evidence="4">The sequence shown here is derived from an EMBL/GenBank/DDBJ whole genome shotgun (WGS) entry which is preliminary data.</text>
</comment>
<feature type="domain" description="C2H2-type" evidence="3">
    <location>
        <begin position="25"/>
        <end position="54"/>
    </location>
</feature>
<dbReference type="EMBL" id="JARKIF010000028">
    <property type="protein sequence ID" value="KAJ7613457.1"/>
    <property type="molecule type" value="Genomic_DNA"/>
</dbReference>
<organism evidence="4 5">
    <name type="scientific">Roridomyces roridus</name>
    <dbReference type="NCBI Taxonomy" id="1738132"/>
    <lineage>
        <taxon>Eukaryota</taxon>
        <taxon>Fungi</taxon>
        <taxon>Dikarya</taxon>
        <taxon>Basidiomycota</taxon>
        <taxon>Agaricomycotina</taxon>
        <taxon>Agaricomycetes</taxon>
        <taxon>Agaricomycetidae</taxon>
        <taxon>Agaricales</taxon>
        <taxon>Marasmiineae</taxon>
        <taxon>Mycenaceae</taxon>
        <taxon>Roridomyces</taxon>
    </lineage>
</organism>
<dbReference type="GO" id="GO:0008270">
    <property type="term" value="F:zinc ion binding"/>
    <property type="evidence" value="ECO:0007669"/>
    <property type="project" value="UniProtKB-KW"/>
</dbReference>
<dbReference type="InterPro" id="IPR013087">
    <property type="entry name" value="Znf_C2H2_type"/>
</dbReference>
<name>A0AAD7FB73_9AGAR</name>
<evidence type="ECO:0000313" key="4">
    <source>
        <dbReference type="EMBL" id="KAJ7613457.1"/>
    </source>
</evidence>
<dbReference type="AlphaFoldDB" id="A0AAD7FB73"/>
<evidence type="ECO:0000256" key="1">
    <source>
        <dbReference type="PROSITE-ProRule" id="PRU00042"/>
    </source>
</evidence>
<reference evidence="4" key="1">
    <citation type="submission" date="2023-03" db="EMBL/GenBank/DDBJ databases">
        <title>Massive genome expansion in bonnet fungi (Mycena s.s.) driven by repeated elements and novel gene families across ecological guilds.</title>
        <authorList>
            <consortium name="Lawrence Berkeley National Laboratory"/>
            <person name="Harder C.B."/>
            <person name="Miyauchi S."/>
            <person name="Viragh M."/>
            <person name="Kuo A."/>
            <person name="Thoen E."/>
            <person name="Andreopoulos B."/>
            <person name="Lu D."/>
            <person name="Skrede I."/>
            <person name="Drula E."/>
            <person name="Henrissat B."/>
            <person name="Morin E."/>
            <person name="Kohler A."/>
            <person name="Barry K."/>
            <person name="LaButti K."/>
            <person name="Morin E."/>
            <person name="Salamov A."/>
            <person name="Lipzen A."/>
            <person name="Mereny Z."/>
            <person name="Hegedus B."/>
            <person name="Baldrian P."/>
            <person name="Stursova M."/>
            <person name="Weitz H."/>
            <person name="Taylor A."/>
            <person name="Grigoriev I.V."/>
            <person name="Nagy L.G."/>
            <person name="Martin F."/>
            <person name="Kauserud H."/>
        </authorList>
    </citation>
    <scope>NUCLEOTIDE SEQUENCE</scope>
    <source>
        <strain evidence="4">9284</strain>
    </source>
</reference>
<keyword evidence="1" id="KW-0862">Zinc</keyword>
<dbReference type="PROSITE" id="PS00028">
    <property type="entry name" value="ZINC_FINGER_C2H2_1"/>
    <property type="match status" value="2"/>
</dbReference>
<keyword evidence="1" id="KW-0479">Metal-binding</keyword>
<feature type="domain" description="C2H2-type" evidence="3">
    <location>
        <begin position="60"/>
        <end position="90"/>
    </location>
</feature>
<dbReference type="Gene3D" id="3.30.160.60">
    <property type="entry name" value="Classic Zinc Finger"/>
    <property type="match status" value="1"/>
</dbReference>
<gene>
    <name evidence="4" type="ORF">FB45DRAFT_1065047</name>
</gene>
<feature type="region of interest" description="Disordered" evidence="2">
    <location>
        <begin position="184"/>
        <end position="216"/>
    </location>
</feature>
<dbReference type="Proteomes" id="UP001221142">
    <property type="component" value="Unassembled WGS sequence"/>
</dbReference>
<proteinExistence type="predicted"/>
<dbReference type="PROSITE" id="PS50157">
    <property type="entry name" value="ZINC_FINGER_C2H2_2"/>
    <property type="match status" value="2"/>
</dbReference>
<keyword evidence="1" id="KW-0863">Zinc-finger</keyword>